<accession>A0A9W6BRI3</accession>
<dbReference type="Gene3D" id="3.40.50.880">
    <property type="match status" value="1"/>
</dbReference>
<comment type="caution">
    <text evidence="5">The sequence shown here is derived from an EMBL/GenBank/DDBJ whole genome shotgun (WGS) entry which is preliminary data.</text>
</comment>
<dbReference type="GO" id="GO:0019243">
    <property type="term" value="P:methylglyoxal catabolic process to D-lactate via S-lactoyl-glutathione"/>
    <property type="evidence" value="ECO:0007669"/>
    <property type="project" value="TreeGrafter"/>
</dbReference>
<dbReference type="PANTHER" id="PTHR48094:SF11">
    <property type="entry name" value="GLUTATHIONE-INDEPENDENT GLYOXALASE HSP31-RELATED"/>
    <property type="match status" value="1"/>
</dbReference>
<proteinExistence type="inferred from homology"/>
<dbReference type="GO" id="GO:0019172">
    <property type="term" value="F:glyoxalase III activity"/>
    <property type="evidence" value="ECO:0007669"/>
    <property type="project" value="TreeGrafter"/>
</dbReference>
<reference evidence="5 6" key="1">
    <citation type="journal article" date="2023" name="Commun. Biol.">
        <title>Reorganization of the ancestral sex-determining regions during the evolution of trioecy in Pleodorina starrii.</title>
        <authorList>
            <person name="Takahashi K."/>
            <person name="Suzuki S."/>
            <person name="Kawai-Toyooka H."/>
            <person name="Yamamoto K."/>
            <person name="Hamaji T."/>
            <person name="Ootsuki R."/>
            <person name="Yamaguchi H."/>
            <person name="Kawachi M."/>
            <person name="Higashiyama T."/>
            <person name="Nozaki H."/>
        </authorList>
    </citation>
    <scope>NUCLEOTIDE SEQUENCE [LARGE SCALE GENOMIC DNA]</scope>
    <source>
        <strain evidence="5 6">NIES-4479</strain>
    </source>
</reference>
<feature type="domain" description="DJ-1/PfpI" evidence="4">
    <location>
        <begin position="53"/>
        <end position="191"/>
    </location>
</feature>
<dbReference type="Proteomes" id="UP001165080">
    <property type="component" value="Unassembled WGS sequence"/>
</dbReference>
<sequence>MDDASLNPPFLTKEVEDFLLDGEALLLPHVLRGPRPVTAHWDEAVKGVMESVPLSGVKASDYDAVFLPGGHGTCWDFPDNADLISLVSEFVEAGKVVSAVCHGPMGLVNVKGKDGKPLVAGKKVTGFSDAEEYAVVKEKVVPFLLQSKLVELGAEYKCAEQKWEPFAVRDGSLVTGQNPSSSARVAELVVEALSGN</sequence>
<evidence type="ECO:0000256" key="1">
    <source>
        <dbReference type="ARBA" id="ARBA00023016"/>
    </source>
</evidence>
<evidence type="ECO:0000259" key="4">
    <source>
        <dbReference type="Pfam" id="PF01965"/>
    </source>
</evidence>
<organism evidence="5 6">
    <name type="scientific">Pleodorina starrii</name>
    <dbReference type="NCBI Taxonomy" id="330485"/>
    <lineage>
        <taxon>Eukaryota</taxon>
        <taxon>Viridiplantae</taxon>
        <taxon>Chlorophyta</taxon>
        <taxon>core chlorophytes</taxon>
        <taxon>Chlorophyceae</taxon>
        <taxon>CS clade</taxon>
        <taxon>Chlamydomonadales</taxon>
        <taxon>Volvocaceae</taxon>
        <taxon>Pleodorina</taxon>
    </lineage>
</organism>
<dbReference type="PANTHER" id="PTHR48094">
    <property type="entry name" value="PROTEIN/NUCLEIC ACID DEGLYCASE DJ-1-RELATED"/>
    <property type="match status" value="1"/>
</dbReference>
<dbReference type="CDD" id="cd03141">
    <property type="entry name" value="GATase1_Hsp31_like"/>
    <property type="match status" value="1"/>
</dbReference>
<dbReference type="SUPFAM" id="SSF52317">
    <property type="entry name" value="Class I glutamine amidotransferase-like"/>
    <property type="match status" value="1"/>
</dbReference>
<evidence type="ECO:0000313" key="6">
    <source>
        <dbReference type="Proteomes" id="UP001165080"/>
    </source>
</evidence>
<dbReference type="Pfam" id="PF01965">
    <property type="entry name" value="DJ-1_PfpI"/>
    <property type="match status" value="1"/>
</dbReference>
<evidence type="ECO:0000313" key="5">
    <source>
        <dbReference type="EMBL" id="GLC56407.1"/>
    </source>
</evidence>
<dbReference type="EMBL" id="BRXU01000015">
    <property type="protein sequence ID" value="GLC56407.1"/>
    <property type="molecule type" value="Genomic_DNA"/>
</dbReference>
<dbReference type="AlphaFoldDB" id="A0A9W6BRI3"/>
<protein>
    <recommendedName>
        <fullName evidence="4">DJ-1/PfpI domain-containing protein</fullName>
    </recommendedName>
</protein>
<keyword evidence="1" id="KW-0346">Stress response</keyword>
<dbReference type="InterPro" id="IPR002818">
    <property type="entry name" value="DJ-1/PfpI"/>
</dbReference>
<name>A0A9W6BRI3_9CHLO</name>
<keyword evidence="6" id="KW-1185">Reference proteome</keyword>
<dbReference type="InterPro" id="IPR050325">
    <property type="entry name" value="Prot/Nucl_acid_deglycase"/>
</dbReference>
<evidence type="ECO:0000256" key="3">
    <source>
        <dbReference type="ARBA" id="ARBA00038493"/>
    </source>
</evidence>
<keyword evidence="2" id="KW-0456">Lyase</keyword>
<gene>
    <name evidence="5" type="primary">PLEST003785</name>
    <name evidence="5" type="ORF">PLESTB_001101500</name>
</gene>
<dbReference type="InterPro" id="IPR029062">
    <property type="entry name" value="Class_I_gatase-like"/>
</dbReference>
<comment type="similarity">
    <text evidence="3">Belongs to the peptidase C56 family. HSP31-like subfamily.</text>
</comment>
<dbReference type="GO" id="GO:0005737">
    <property type="term" value="C:cytoplasm"/>
    <property type="evidence" value="ECO:0007669"/>
    <property type="project" value="TreeGrafter"/>
</dbReference>
<evidence type="ECO:0000256" key="2">
    <source>
        <dbReference type="ARBA" id="ARBA00023239"/>
    </source>
</evidence>